<organism evidence="1 2">
    <name type="scientific">Linum trigynum</name>
    <dbReference type="NCBI Taxonomy" id="586398"/>
    <lineage>
        <taxon>Eukaryota</taxon>
        <taxon>Viridiplantae</taxon>
        <taxon>Streptophyta</taxon>
        <taxon>Embryophyta</taxon>
        <taxon>Tracheophyta</taxon>
        <taxon>Spermatophyta</taxon>
        <taxon>Magnoliopsida</taxon>
        <taxon>eudicotyledons</taxon>
        <taxon>Gunneridae</taxon>
        <taxon>Pentapetalae</taxon>
        <taxon>rosids</taxon>
        <taxon>fabids</taxon>
        <taxon>Malpighiales</taxon>
        <taxon>Linaceae</taxon>
        <taxon>Linum</taxon>
    </lineage>
</organism>
<dbReference type="Proteomes" id="UP001497516">
    <property type="component" value="Chromosome 10"/>
</dbReference>
<sequence>MEEEASTSATGVRGGGLSPSATYLNFGDWKFVMMELELGNTTIFSGEKLLEDASGSAAVVESPPPANADLDLEFRIATVVGEPGTTHDIRRTYSKIKIVA</sequence>
<evidence type="ECO:0000313" key="1">
    <source>
        <dbReference type="EMBL" id="CAL1362567.1"/>
    </source>
</evidence>
<protein>
    <submittedName>
        <fullName evidence="1">Uncharacterized protein</fullName>
    </submittedName>
</protein>
<dbReference type="EMBL" id="OZ034814">
    <property type="protein sequence ID" value="CAL1362567.1"/>
    <property type="molecule type" value="Genomic_DNA"/>
</dbReference>
<reference evidence="1 2" key="1">
    <citation type="submission" date="2024-04" db="EMBL/GenBank/DDBJ databases">
        <authorList>
            <person name="Fracassetti M."/>
        </authorList>
    </citation>
    <scope>NUCLEOTIDE SEQUENCE [LARGE SCALE GENOMIC DNA]</scope>
</reference>
<gene>
    <name evidence="1" type="ORF">LTRI10_LOCUS9515</name>
</gene>
<dbReference type="AlphaFoldDB" id="A0AAV2D083"/>
<name>A0AAV2D083_9ROSI</name>
<accession>A0AAV2D083</accession>
<proteinExistence type="predicted"/>
<keyword evidence="2" id="KW-1185">Reference proteome</keyword>
<evidence type="ECO:0000313" key="2">
    <source>
        <dbReference type="Proteomes" id="UP001497516"/>
    </source>
</evidence>